<organism evidence="2 3">
    <name type="scientific">Ovis ammon polii</name>
    <dbReference type="NCBI Taxonomy" id="230172"/>
    <lineage>
        <taxon>Eukaryota</taxon>
        <taxon>Metazoa</taxon>
        <taxon>Chordata</taxon>
        <taxon>Craniata</taxon>
        <taxon>Vertebrata</taxon>
        <taxon>Euteleostomi</taxon>
        <taxon>Mammalia</taxon>
        <taxon>Eutheria</taxon>
        <taxon>Laurasiatheria</taxon>
        <taxon>Artiodactyla</taxon>
        <taxon>Ruminantia</taxon>
        <taxon>Pecora</taxon>
        <taxon>Bovidae</taxon>
        <taxon>Caprinae</taxon>
        <taxon>Ovis</taxon>
    </lineage>
</organism>
<gene>
    <name evidence="2" type="ORF">MG293_015787</name>
</gene>
<feature type="region of interest" description="Disordered" evidence="1">
    <location>
        <begin position="184"/>
        <end position="228"/>
    </location>
</feature>
<accession>A0AAD4Y5A9</accession>
<evidence type="ECO:0000256" key="1">
    <source>
        <dbReference type="SAM" id="MobiDB-lite"/>
    </source>
</evidence>
<dbReference type="AlphaFoldDB" id="A0AAD4Y5A9"/>
<evidence type="ECO:0000313" key="3">
    <source>
        <dbReference type="Proteomes" id="UP001214576"/>
    </source>
</evidence>
<proteinExistence type="predicted"/>
<dbReference type="EMBL" id="JAKZEL010000019">
    <property type="protein sequence ID" value="KAI4534927.1"/>
    <property type="molecule type" value="Genomic_DNA"/>
</dbReference>
<feature type="compositionally biased region" description="Low complexity" evidence="1">
    <location>
        <begin position="196"/>
        <end position="220"/>
    </location>
</feature>
<feature type="non-terminal residue" evidence="2">
    <location>
        <position position="1"/>
    </location>
</feature>
<dbReference type="Proteomes" id="UP001214576">
    <property type="component" value="Unassembled WGS sequence"/>
</dbReference>
<keyword evidence="3" id="KW-1185">Reference proteome</keyword>
<name>A0AAD4Y5A9_OVIAM</name>
<comment type="caution">
    <text evidence="2">The sequence shown here is derived from an EMBL/GenBank/DDBJ whole genome shotgun (WGS) entry which is preliminary data.</text>
</comment>
<protein>
    <submittedName>
        <fullName evidence="2">Uncharacterized protein</fullName>
    </submittedName>
</protein>
<evidence type="ECO:0000313" key="2">
    <source>
        <dbReference type="EMBL" id="KAI4534927.1"/>
    </source>
</evidence>
<reference evidence="2" key="1">
    <citation type="submission" date="2022-03" db="EMBL/GenBank/DDBJ databases">
        <title>Genomic analyses of argali, domestic sheep and their hybrids provide insights into chromosomal evolution, heterosis and genetic basis of agronomic traits.</title>
        <authorList>
            <person name="Li M."/>
        </authorList>
    </citation>
    <scope>NUCLEOTIDE SEQUENCE</scope>
    <source>
        <strain evidence="2">CAU-MHL-2022a</strain>
        <tissue evidence="2">Skin</tissue>
    </source>
</reference>
<feature type="region of interest" description="Disordered" evidence="1">
    <location>
        <begin position="100"/>
        <end position="121"/>
    </location>
</feature>
<sequence>MRLLGHSTILCLSAQIDHWEKRDAFLSASDSQYSHSMVVEKRNKECVEMLIVNGETPHLLGFSLLLRMNTHCVDYRSWVFGVFSQYAVVSLLHNIHRQDAEHEEEEEMAASQVHNVDDNGRDVIQPSLFNTSHDMVNTEELSMCNKMSQTLSHGKDHLSIVREPLPRHQRSVFACSQHAHRQKELEKLGGPSSPALRLRTISSSRRRTSSSPSLSTRVLSPDSANTGQ</sequence>